<dbReference type="Pfam" id="PF00059">
    <property type="entry name" value="Lectin_C"/>
    <property type="match status" value="1"/>
</dbReference>
<keyword evidence="5" id="KW-1185">Reference proteome</keyword>
<dbReference type="InterPro" id="IPR016186">
    <property type="entry name" value="C-type_lectin-like/link_sf"/>
</dbReference>
<dbReference type="Proteomes" id="UP000694865">
    <property type="component" value="Unplaced"/>
</dbReference>
<feature type="coiled-coil region" evidence="2">
    <location>
        <begin position="53"/>
        <end position="94"/>
    </location>
</feature>
<feature type="domain" description="C-type lectin" evidence="4">
    <location>
        <begin position="113"/>
        <end position="230"/>
    </location>
</feature>
<name>A0ABM0MYM1_SACKO</name>
<dbReference type="RefSeq" id="XP_006825112.1">
    <property type="nucleotide sequence ID" value="XM_006825049.1"/>
</dbReference>
<evidence type="ECO:0000256" key="2">
    <source>
        <dbReference type="SAM" id="Coils"/>
    </source>
</evidence>
<feature type="chain" id="PRO_5047360239" evidence="3">
    <location>
        <begin position="17"/>
        <end position="234"/>
    </location>
</feature>
<feature type="signal peptide" evidence="3">
    <location>
        <begin position="1"/>
        <end position="16"/>
    </location>
</feature>
<dbReference type="InterPro" id="IPR016187">
    <property type="entry name" value="CTDL_fold"/>
</dbReference>
<dbReference type="PANTHER" id="PTHR22803">
    <property type="entry name" value="MANNOSE, PHOSPHOLIPASE, LECTIN RECEPTOR RELATED"/>
    <property type="match status" value="1"/>
</dbReference>
<dbReference type="GeneID" id="102806768"/>
<keyword evidence="3" id="KW-0732">Signal</keyword>
<evidence type="ECO:0000256" key="1">
    <source>
        <dbReference type="ARBA" id="ARBA00023157"/>
    </source>
</evidence>
<dbReference type="InterPro" id="IPR001304">
    <property type="entry name" value="C-type_lectin-like"/>
</dbReference>
<dbReference type="CDD" id="cd00037">
    <property type="entry name" value="CLECT"/>
    <property type="match status" value="1"/>
</dbReference>
<reference evidence="6" key="1">
    <citation type="submission" date="2025-08" db="UniProtKB">
        <authorList>
            <consortium name="RefSeq"/>
        </authorList>
    </citation>
    <scope>IDENTIFICATION</scope>
    <source>
        <tissue evidence="6">Testes</tissue>
    </source>
</reference>
<protein>
    <submittedName>
        <fullName evidence="6">Asialoglycoprotein receptor 2-like</fullName>
    </submittedName>
</protein>
<evidence type="ECO:0000313" key="6">
    <source>
        <dbReference type="RefSeq" id="XP_006825112.1"/>
    </source>
</evidence>
<proteinExistence type="predicted"/>
<sequence length="234" mass="26879">MLPILLYLLSFGYGETAVNYTVDDSNVCKYTFMVPTGQANLCSATSTEVTNQLQSLQSESRSHNEQLSRLATRLVQVEAELMRQSNQINDLLTDIVMSMKVQEKTCKEPWIQMGQSCYWFAKKGQSTNWSNARLFCQVMDADLLVINNNEEKVRIEAYVDVLDATNSWWLGCTNVPKGKWHCVDNTTLDFSNWSSGHPSSRLSRCVHMWRLDNQAWNDAHCNQDWAFICEKKIK</sequence>
<dbReference type="Gene3D" id="3.10.100.10">
    <property type="entry name" value="Mannose-Binding Protein A, subunit A"/>
    <property type="match status" value="1"/>
</dbReference>
<dbReference type="InterPro" id="IPR050111">
    <property type="entry name" value="C-type_lectin/snaclec_domain"/>
</dbReference>
<accession>A0ABM0MYM1</accession>
<evidence type="ECO:0000313" key="5">
    <source>
        <dbReference type="Proteomes" id="UP000694865"/>
    </source>
</evidence>
<dbReference type="InterPro" id="IPR018378">
    <property type="entry name" value="C-type_lectin_CS"/>
</dbReference>
<keyword evidence="2" id="KW-0175">Coiled coil</keyword>
<evidence type="ECO:0000256" key="3">
    <source>
        <dbReference type="SAM" id="SignalP"/>
    </source>
</evidence>
<dbReference type="SUPFAM" id="SSF56436">
    <property type="entry name" value="C-type lectin-like"/>
    <property type="match status" value="1"/>
</dbReference>
<organism evidence="5 6">
    <name type="scientific">Saccoglossus kowalevskii</name>
    <name type="common">Acorn worm</name>
    <dbReference type="NCBI Taxonomy" id="10224"/>
    <lineage>
        <taxon>Eukaryota</taxon>
        <taxon>Metazoa</taxon>
        <taxon>Hemichordata</taxon>
        <taxon>Enteropneusta</taxon>
        <taxon>Harrimaniidae</taxon>
        <taxon>Saccoglossus</taxon>
    </lineage>
</organism>
<gene>
    <name evidence="6" type="primary">LOC102806768</name>
</gene>
<dbReference type="PROSITE" id="PS00615">
    <property type="entry name" value="C_TYPE_LECTIN_1"/>
    <property type="match status" value="1"/>
</dbReference>
<dbReference type="SMART" id="SM00034">
    <property type="entry name" value="CLECT"/>
    <property type="match status" value="1"/>
</dbReference>
<dbReference type="PROSITE" id="PS50041">
    <property type="entry name" value="C_TYPE_LECTIN_2"/>
    <property type="match status" value="1"/>
</dbReference>
<evidence type="ECO:0000259" key="4">
    <source>
        <dbReference type="PROSITE" id="PS50041"/>
    </source>
</evidence>
<keyword evidence="1" id="KW-1015">Disulfide bond</keyword>